<evidence type="ECO:0000313" key="3">
    <source>
        <dbReference type="EMBL" id="MVN32059.1"/>
    </source>
</evidence>
<dbReference type="NCBIfam" id="TIGR02185">
    <property type="entry name" value="Trep_Strep"/>
    <property type="match status" value="1"/>
</dbReference>
<proteinExistence type="predicted"/>
<evidence type="ECO:0000313" key="5">
    <source>
        <dbReference type="EMBL" id="RDB82608.1"/>
    </source>
</evidence>
<name>A0A369MQQ9_EGGLN</name>
<sequence>MQQNAGQAQAMPETEAVPAGKRPGARNERLNVRDFVTIAVLTVLELVVYFSIGMIAGSTPIGWCFTLGIQAIPLGIIFMLMYAKVNKRGVVLISGVLVGLLVGMSFWLTGLVIALGALAGEVIWNVANRKRFATMAASFTSIMVGWYLGAFAPLVLMKDFFLNSVPTMAEFYGSVFDIVAGPLFFVCLGVTALGGVLGSLLGRAVLKKHFERAGIA</sequence>
<dbReference type="InterPro" id="IPR011733">
    <property type="entry name" value="CHP02185_IM"/>
</dbReference>
<dbReference type="GeneID" id="69509784"/>
<evidence type="ECO:0000313" key="7">
    <source>
        <dbReference type="Proteomes" id="UP000253752"/>
    </source>
</evidence>
<reference evidence="3 10" key="2">
    <citation type="submission" date="2019-11" db="EMBL/GenBank/DDBJ databases">
        <title>Whole genome shotgun sequencing (WGS) data from Adlercreutzia equolifaciens ResAG-91, Eggerthella lenta MRI-F36, MRI-F37, MRI-F40, ResAG-49, ResAG-88, ResAG-121, ResAG-145, and Gordonibacter sp. ResAG-5, ResAG-26, ResAG-43, ResAG-50, ResAG-59.</title>
        <authorList>
            <person name="Stoll D.A."/>
            <person name="Danylec N."/>
            <person name="Franz C.M.A.P."/>
            <person name="Huch M."/>
        </authorList>
    </citation>
    <scope>NUCLEOTIDE SEQUENCE [LARGE SCALE GENOMIC DNA]</scope>
    <source>
        <strain evidence="3 10">ResAG-88</strain>
    </source>
</reference>
<comment type="caution">
    <text evidence="4">The sequence shown here is derived from an EMBL/GenBank/DDBJ whole genome shotgun (WGS) entry which is preliminary data.</text>
</comment>
<feature type="transmembrane region" description="Helical" evidence="2">
    <location>
        <begin position="89"/>
        <end position="120"/>
    </location>
</feature>
<dbReference type="OMA" id="ANIPIVC"/>
<dbReference type="AlphaFoldDB" id="A0A369MQQ9"/>
<dbReference type="Proteomes" id="UP000253915">
    <property type="component" value="Unassembled WGS sequence"/>
</dbReference>
<evidence type="ECO:0000313" key="4">
    <source>
        <dbReference type="EMBL" id="RDB77164.1"/>
    </source>
</evidence>
<keyword evidence="2" id="KW-0472">Membrane</keyword>
<evidence type="ECO:0000313" key="6">
    <source>
        <dbReference type="EMBL" id="RDC40991.1"/>
    </source>
</evidence>
<evidence type="ECO:0000313" key="9">
    <source>
        <dbReference type="Proteomes" id="UP000253915"/>
    </source>
</evidence>
<reference evidence="7 8" key="1">
    <citation type="journal article" date="2018" name="Elife">
        <title>Discovery and characterization of a prevalent human gut bacterial enzyme sufficient for the inactivation of a family of plant toxins.</title>
        <authorList>
            <person name="Koppel N."/>
            <person name="Bisanz J.E."/>
            <person name="Pandelia M.E."/>
            <person name="Turnbaugh P.J."/>
            <person name="Balskus E.P."/>
        </authorList>
    </citation>
    <scope>NUCLEOTIDE SEQUENCE [LARGE SCALE GENOMIC DNA]</scope>
    <source>
        <strain evidence="6 9">16A</strain>
        <strain evidence="5 8">FAA1-1-60AUCSF</strain>
        <strain evidence="4 7">MR1 #12</strain>
    </source>
</reference>
<dbReference type="Proteomes" id="UP000253752">
    <property type="component" value="Unassembled WGS sequence"/>
</dbReference>
<dbReference type="EMBL" id="PPTX01000019">
    <property type="protein sequence ID" value="RDB77164.1"/>
    <property type="molecule type" value="Genomic_DNA"/>
</dbReference>
<evidence type="ECO:0000313" key="8">
    <source>
        <dbReference type="Proteomes" id="UP000253857"/>
    </source>
</evidence>
<feature type="transmembrane region" description="Helical" evidence="2">
    <location>
        <begin position="35"/>
        <end position="56"/>
    </location>
</feature>
<feature type="transmembrane region" description="Helical" evidence="2">
    <location>
        <begin position="132"/>
        <end position="156"/>
    </location>
</feature>
<accession>A0A369MQQ9</accession>
<dbReference type="Proteomes" id="UP000253857">
    <property type="component" value="Unassembled WGS sequence"/>
</dbReference>
<protein>
    <submittedName>
        <fullName evidence="3">MptD family putative ECF transporter S component</fullName>
    </submittedName>
</protein>
<gene>
    <name evidence="6" type="ORF">C1853_02535</name>
    <name evidence="5" type="ORF">C1871_13145</name>
    <name evidence="4" type="ORF">C1872_11955</name>
    <name evidence="3" type="ORF">GO726_02570</name>
</gene>
<evidence type="ECO:0000256" key="1">
    <source>
        <dbReference type="SAM" id="MobiDB-lite"/>
    </source>
</evidence>
<keyword evidence="2" id="KW-1133">Transmembrane helix</keyword>
<feature type="region of interest" description="Disordered" evidence="1">
    <location>
        <begin position="1"/>
        <end position="24"/>
    </location>
</feature>
<dbReference type="Pfam" id="PF09605">
    <property type="entry name" value="Trep_Strep"/>
    <property type="match status" value="1"/>
</dbReference>
<keyword evidence="2" id="KW-0812">Transmembrane</keyword>
<evidence type="ECO:0000313" key="10">
    <source>
        <dbReference type="Proteomes" id="UP000436429"/>
    </source>
</evidence>
<evidence type="ECO:0000256" key="2">
    <source>
        <dbReference type="SAM" id="Phobius"/>
    </source>
</evidence>
<dbReference type="EMBL" id="PPTY01000032">
    <property type="protein sequence ID" value="RDB82608.1"/>
    <property type="molecule type" value="Genomic_DNA"/>
</dbReference>
<dbReference type="EMBL" id="PPUQ01000002">
    <property type="protein sequence ID" value="RDC40991.1"/>
    <property type="molecule type" value="Genomic_DNA"/>
</dbReference>
<dbReference type="EMBL" id="WPOM01000004">
    <property type="protein sequence ID" value="MVN32059.1"/>
    <property type="molecule type" value="Genomic_DNA"/>
</dbReference>
<feature type="transmembrane region" description="Helical" evidence="2">
    <location>
        <begin position="63"/>
        <end position="83"/>
    </location>
</feature>
<dbReference type="Proteomes" id="UP000436429">
    <property type="component" value="Unassembled WGS sequence"/>
</dbReference>
<feature type="transmembrane region" description="Helical" evidence="2">
    <location>
        <begin position="176"/>
        <end position="202"/>
    </location>
</feature>
<organism evidence="4 7">
    <name type="scientific">Eggerthella lenta</name>
    <name type="common">Eubacterium lentum</name>
    <dbReference type="NCBI Taxonomy" id="84112"/>
    <lineage>
        <taxon>Bacteria</taxon>
        <taxon>Bacillati</taxon>
        <taxon>Actinomycetota</taxon>
        <taxon>Coriobacteriia</taxon>
        <taxon>Eggerthellales</taxon>
        <taxon>Eggerthellaceae</taxon>
        <taxon>Eggerthella</taxon>
    </lineage>
</organism>
<dbReference type="RefSeq" id="WP_009305896.1">
    <property type="nucleotide sequence ID" value="NZ_AP025575.1"/>
</dbReference>